<accession>A0ABV7Z1M9</accession>
<protein>
    <submittedName>
        <fullName evidence="1">Uncharacterized protein</fullName>
    </submittedName>
</protein>
<dbReference type="EMBL" id="JBHRZG010000001">
    <property type="protein sequence ID" value="MFC3831336.1"/>
    <property type="molecule type" value="Genomic_DNA"/>
</dbReference>
<dbReference type="RefSeq" id="WP_322473183.1">
    <property type="nucleotide sequence ID" value="NZ_JBHRZG010000001.1"/>
</dbReference>
<name>A0ABV7Z1M9_9DEIO</name>
<keyword evidence="2" id="KW-1185">Reference proteome</keyword>
<reference evidence="2" key="1">
    <citation type="journal article" date="2019" name="Int. J. Syst. Evol. Microbiol.">
        <title>The Global Catalogue of Microorganisms (GCM) 10K type strain sequencing project: providing services to taxonomists for standard genome sequencing and annotation.</title>
        <authorList>
            <consortium name="The Broad Institute Genomics Platform"/>
            <consortium name="The Broad Institute Genome Sequencing Center for Infectious Disease"/>
            <person name="Wu L."/>
            <person name="Ma J."/>
        </authorList>
    </citation>
    <scope>NUCLEOTIDE SEQUENCE [LARGE SCALE GENOMIC DNA]</scope>
    <source>
        <strain evidence="2">CCTCC AB 2017081</strain>
    </source>
</reference>
<gene>
    <name evidence="1" type="ORF">ACFOSB_00475</name>
</gene>
<dbReference type="Proteomes" id="UP001595803">
    <property type="component" value="Unassembled WGS sequence"/>
</dbReference>
<evidence type="ECO:0000313" key="1">
    <source>
        <dbReference type="EMBL" id="MFC3831336.1"/>
    </source>
</evidence>
<organism evidence="1 2">
    <name type="scientific">Deinococcus rufus</name>
    <dbReference type="NCBI Taxonomy" id="2136097"/>
    <lineage>
        <taxon>Bacteria</taxon>
        <taxon>Thermotogati</taxon>
        <taxon>Deinococcota</taxon>
        <taxon>Deinococci</taxon>
        <taxon>Deinococcales</taxon>
        <taxon>Deinococcaceae</taxon>
        <taxon>Deinococcus</taxon>
    </lineage>
</organism>
<comment type="caution">
    <text evidence="1">The sequence shown here is derived from an EMBL/GenBank/DDBJ whole genome shotgun (WGS) entry which is preliminary data.</text>
</comment>
<sequence>MSVLYSLFAVLVAAALILLLLRPGVARPMTVWGLAALLPVLAALSASLAAQGRAARVLDAAPVQGTAVTITTAGRTYPVTLDAQDAACLERALRLKARVILDVPPVKVPIQPGTRVSGPLPDRAAVEALSIRGTLACPRMRAQRQ</sequence>
<proteinExistence type="predicted"/>
<evidence type="ECO:0000313" key="2">
    <source>
        <dbReference type="Proteomes" id="UP001595803"/>
    </source>
</evidence>